<keyword evidence="3" id="KW-1185">Reference proteome</keyword>
<feature type="region of interest" description="Disordered" evidence="1">
    <location>
        <begin position="1"/>
        <end position="22"/>
    </location>
</feature>
<name>A0AAD5VIS1_9AGAR</name>
<evidence type="ECO:0000256" key="1">
    <source>
        <dbReference type="SAM" id="MobiDB-lite"/>
    </source>
</evidence>
<comment type="caution">
    <text evidence="2">The sequence shown here is derived from an EMBL/GenBank/DDBJ whole genome shotgun (WGS) entry which is preliminary data.</text>
</comment>
<dbReference type="EMBL" id="JANIEX010001038">
    <property type="protein sequence ID" value="KAJ3561214.1"/>
    <property type="molecule type" value="Genomic_DNA"/>
</dbReference>
<evidence type="ECO:0000313" key="3">
    <source>
        <dbReference type="Proteomes" id="UP001213000"/>
    </source>
</evidence>
<feature type="compositionally biased region" description="Polar residues" evidence="1">
    <location>
        <begin position="1"/>
        <end position="11"/>
    </location>
</feature>
<protein>
    <submittedName>
        <fullName evidence="2">Uncharacterized protein</fullName>
    </submittedName>
</protein>
<evidence type="ECO:0000313" key="2">
    <source>
        <dbReference type="EMBL" id="KAJ3561214.1"/>
    </source>
</evidence>
<gene>
    <name evidence="2" type="ORF">NP233_g10329</name>
</gene>
<dbReference type="AlphaFoldDB" id="A0AAD5VIS1"/>
<reference evidence="2" key="1">
    <citation type="submission" date="2022-07" db="EMBL/GenBank/DDBJ databases">
        <title>Genome Sequence of Leucocoprinus birnbaumii.</title>
        <authorList>
            <person name="Buettner E."/>
        </authorList>
    </citation>
    <scope>NUCLEOTIDE SEQUENCE</scope>
    <source>
        <strain evidence="2">VT141</strain>
    </source>
</reference>
<feature type="region of interest" description="Disordered" evidence="1">
    <location>
        <begin position="73"/>
        <end position="99"/>
    </location>
</feature>
<organism evidence="2 3">
    <name type="scientific">Leucocoprinus birnbaumii</name>
    <dbReference type="NCBI Taxonomy" id="56174"/>
    <lineage>
        <taxon>Eukaryota</taxon>
        <taxon>Fungi</taxon>
        <taxon>Dikarya</taxon>
        <taxon>Basidiomycota</taxon>
        <taxon>Agaricomycotina</taxon>
        <taxon>Agaricomycetes</taxon>
        <taxon>Agaricomycetidae</taxon>
        <taxon>Agaricales</taxon>
        <taxon>Agaricineae</taxon>
        <taxon>Agaricaceae</taxon>
        <taxon>Leucocoprinus</taxon>
    </lineage>
</organism>
<accession>A0AAD5VIS1</accession>
<sequence>MPNLFSSQHMSPLNPFYGTQPDSGMVTFHGPSVPDENVNPLHTPSPSTLLEHTSSEQNEQLFDALDDDFLHVLDPPNNDKSISPSHGPLIDADNDAADPEPMLKELHDLSQVLDLNLDLFDEEGELEAPTQAPELPPPDNGPINFDYDLSTLNASQAIYNELVTHLSMCFPEFNIYSLYCVTKQLDSLSGTATMVHNMCPNSCIAFTGPYADLDKCPMPRCGSSHWDPIKLAKGEKVPAKTFSTIVLGPQLQALFGNPESAHAMQYHQKKTQEVVENACQTDGEIVVDTFDDIYSRSEYLWLVNEGKIDDNSILLSLSIDSTQLYEHKVSDCWIYIYVILDLDSSQQYKKCYVLPGSFIPGPKKPKNLDSFLFPGLHHLSALQKEGLRVWDASKKVVVSKNPLLVFKTADAPGMVLISRGVGHSCAKGCRRFCEVLSHLKPGGSHFYPILLKPEGSSDANQHDTDLNKHSPYFSQEKYNRNLIKLLQTRLNAQYEETGRETGLSKPSIFTGLIHHAFGIPGGFPIDTMHLFSLNITDFSLMVPSNMNPTTTRNHGTG</sequence>
<dbReference type="Proteomes" id="UP001213000">
    <property type="component" value="Unassembled WGS sequence"/>
</dbReference>
<proteinExistence type="predicted"/>